<dbReference type="InterPro" id="IPR049221">
    <property type="entry name" value="DUF6869"/>
</dbReference>
<protein>
    <recommendedName>
        <fullName evidence="1">DUF6869 domain-containing protein</fullName>
    </recommendedName>
</protein>
<dbReference type="RefSeq" id="WP_008327963.1">
    <property type="nucleotide sequence ID" value="NZ_CH902578.1"/>
</dbReference>
<name>A3VIC1_9RHOB</name>
<dbReference type="AlphaFoldDB" id="A3VIC1"/>
<accession>A3VIC1</accession>
<organism evidence="2 3">
    <name type="scientific">Maritimibacter alkaliphilus HTCC2654</name>
    <dbReference type="NCBI Taxonomy" id="314271"/>
    <lineage>
        <taxon>Bacteria</taxon>
        <taxon>Pseudomonadati</taxon>
        <taxon>Pseudomonadota</taxon>
        <taxon>Alphaproteobacteria</taxon>
        <taxon>Rhodobacterales</taxon>
        <taxon>Roseobacteraceae</taxon>
        <taxon>Maritimibacter</taxon>
    </lineage>
</organism>
<evidence type="ECO:0000313" key="2">
    <source>
        <dbReference type="EMBL" id="EAQ12120.1"/>
    </source>
</evidence>
<evidence type="ECO:0000313" key="3">
    <source>
        <dbReference type="Proteomes" id="UP000002931"/>
    </source>
</evidence>
<dbReference type="OrthoDB" id="7855356at2"/>
<dbReference type="HOGENOM" id="CLU_1625099_0_0_5"/>
<keyword evidence="3" id="KW-1185">Reference proteome</keyword>
<dbReference type="Pfam" id="PF21746">
    <property type="entry name" value="DUF6869"/>
    <property type="match status" value="1"/>
</dbReference>
<evidence type="ECO:0000259" key="1">
    <source>
        <dbReference type="Pfam" id="PF21746"/>
    </source>
</evidence>
<proteinExistence type="predicted"/>
<gene>
    <name evidence="2" type="ORF">RB2654_01420</name>
</gene>
<comment type="caution">
    <text evidence="2">The sequence shown here is derived from an EMBL/GenBank/DDBJ whole genome shotgun (WGS) entry which is preliminary data.</text>
</comment>
<sequence>MTAIDRHFIADALGVTDDSLPEGDLPLDRFGARYLDFLRATYETEAFDAHPDYWTDLLLEALIQRKPGLAFDAICAVLAACDDPEDLEIVAAGPLQELMDSHGTDLLTEIDGRANRAPRFRLALSMLWAEGGGPAMLKARIRAVAAEPEAVDNDDLPPAVGLT</sequence>
<reference evidence="2 3" key="1">
    <citation type="journal article" date="2010" name="J. Bacteriol.">
        <title>Genome sequences of Pelagibaca bermudensis HTCC2601T and Maritimibacter alkaliphilus HTCC2654T, the type strains of two marine Roseobacter genera.</title>
        <authorList>
            <person name="Thrash J.C."/>
            <person name="Cho J.C."/>
            <person name="Ferriera S."/>
            <person name="Johnson J."/>
            <person name="Vergin K.L."/>
            <person name="Giovannoni S.J."/>
        </authorList>
    </citation>
    <scope>NUCLEOTIDE SEQUENCE [LARGE SCALE GENOMIC DNA]</scope>
    <source>
        <strain evidence="2 3">HTCC2654</strain>
    </source>
</reference>
<dbReference type="STRING" id="314271.RB2654_01420"/>
<dbReference type="Proteomes" id="UP000002931">
    <property type="component" value="Unassembled WGS sequence"/>
</dbReference>
<dbReference type="EMBL" id="AAMT01000010">
    <property type="protein sequence ID" value="EAQ12120.1"/>
    <property type="molecule type" value="Genomic_DNA"/>
</dbReference>
<feature type="domain" description="DUF6869" evidence="1">
    <location>
        <begin position="46"/>
        <end position="145"/>
    </location>
</feature>
<dbReference type="eggNOG" id="ENOG5033BNE">
    <property type="taxonomic scope" value="Bacteria"/>
</dbReference>